<name>A0A6L8MZL5_STRSU</name>
<dbReference type="EMBL" id="WNXH01000020">
    <property type="protein sequence ID" value="MYN70527.1"/>
    <property type="molecule type" value="Genomic_DNA"/>
</dbReference>
<evidence type="ECO:0000313" key="2">
    <source>
        <dbReference type="Proteomes" id="UP000483765"/>
    </source>
</evidence>
<organism evidence="1 2">
    <name type="scientific">Streptococcus suis</name>
    <dbReference type="NCBI Taxonomy" id="1307"/>
    <lineage>
        <taxon>Bacteria</taxon>
        <taxon>Bacillati</taxon>
        <taxon>Bacillota</taxon>
        <taxon>Bacilli</taxon>
        <taxon>Lactobacillales</taxon>
        <taxon>Streptococcaceae</taxon>
        <taxon>Streptococcus</taxon>
    </lineage>
</organism>
<dbReference type="InterPro" id="IPR029058">
    <property type="entry name" value="AB_hydrolase_fold"/>
</dbReference>
<dbReference type="RefSeq" id="WP_160864580.1">
    <property type="nucleotide sequence ID" value="NZ_WNXH01000020.1"/>
</dbReference>
<accession>A0A6L8MZL5</accession>
<gene>
    <name evidence="1" type="primary">asp2</name>
    <name evidence="1" type="ORF">GLP18_09965</name>
</gene>
<dbReference type="SUPFAM" id="SSF53474">
    <property type="entry name" value="alpha/beta-Hydrolases"/>
    <property type="match status" value="1"/>
</dbReference>
<proteinExistence type="predicted"/>
<evidence type="ECO:0000313" key="1">
    <source>
        <dbReference type="EMBL" id="MYN70527.1"/>
    </source>
</evidence>
<reference evidence="1 2" key="1">
    <citation type="submission" date="2019-11" db="EMBL/GenBank/DDBJ databases">
        <title>Divergent Streptococcus suis from cattle.</title>
        <authorList>
            <person name="Williamson C."/>
        </authorList>
    </citation>
    <scope>NUCLEOTIDE SEQUENCE [LARGE SCALE GENOMIC DNA]</scope>
    <source>
        <strain evidence="1 2">10-36905</strain>
    </source>
</reference>
<dbReference type="Proteomes" id="UP000483765">
    <property type="component" value="Unassembled WGS sequence"/>
</dbReference>
<dbReference type="GO" id="GO:0015031">
    <property type="term" value="P:protein transport"/>
    <property type="evidence" value="ECO:0007669"/>
    <property type="project" value="InterPro"/>
</dbReference>
<sequence>MKDEKINVLQVGTTNWKRELTIPENIEWFYISPQNVEMFSKTYRLQEAFKRRAIHAVLLTDDFYDESILSLGGLFEPYSLLYSTGIGPNSVSDSVRRFLIAQMAYPVSMDNPNELVDVLSHTFFEKQYGDKFHTKDLIVSTSFKGKIGFDGSAYLTLEGHFGEEFRQIANYAYNIPKDEVPLEFWPEFIKEGPCELQYKLQIIPLGGTKILSEIVVSEAELNKPFYLRDKQEGYLHLSIFAKGEGKLKLGPTHYRFSRYHFGTLLLGGNVHATSKRQEFLHYLHPGDFTPPLNVYFSGYRTAEGFEGYWMMKSLNKPFLLIADPRLEGGSFYIGDQEYEDAIKQVIQDALDFLGFEASQMIMSGLSMGTYGALYYGLDFKPHAIVVGKPLVNLGKLAENEKTIRPNIFPTSLDLLKQYANDLSEQSRQDLDNRFWTKFEDADLSHTQLRIAYMKNDDYDRTAFYDLLEKTRSSGTKLVGKGWVGRHNDNSGAITQWFISQFRSLIRLDFSKEKHEQ</sequence>
<dbReference type="InterPro" id="IPR022267">
    <property type="entry name" value="Asp2"/>
</dbReference>
<dbReference type="Pfam" id="PF16929">
    <property type="entry name" value="Asp2"/>
    <property type="match status" value="1"/>
</dbReference>
<dbReference type="NCBIfam" id="TIGR03712">
    <property type="entry name" value="acc_sec_asp2"/>
    <property type="match status" value="1"/>
</dbReference>
<protein>
    <submittedName>
        <fullName evidence="1">Accessory Sec system protein Asp2</fullName>
    </submittedName>
</protein>
<comment type="caution">
    <text evidence="1">The sequence shown here is derived from an EMBL/GenBank/DDBJ whole genome shotgun (WGS) entry which is preliminary data.</text>
</comment>
<dbReference type="AlphaFoldDB" id="A0A6L8MZL5"/>